<proteinExistence type="predicted"/>
<organism evidence="2 3">
    <name type="scientific">Blyttiomyces helicus</name>
    <dbReference type="NCBI Taxonomy" id="388810"/>
    <lineage>
        <taxon>Eukaryota</taxon>
        <taxon>Fungi</taxon>
        <taxon>Fungi incertae sedis</taxon>
        <taxon>Chytridiomycota</taxon>
        <taxon>Chytridiomycota incertae sedis</taxon>
        <taxon>Chytridiomycetes</taxon>
        <taxon>Chytridiomycetes incertae sedis</taxon>
        <taxon>Blyttiomyces</taxon>
    </lineage>
</organism>
<reference evidence="3" key="1">
    <citation type="journal article" date="2018" name="Nat. Microbiol.">
        <title>Leveraging single-cell genomics to expand the fungal tree of life.</title>
        <authorList>
            <person name="Ahrendt S.R."/>
            <person name="Quandt C.A."/>
            <person name="Ciobanu D."/>
            <person name="Clum A."/>
            <person name="Salamov A."/>
            <person name="Andreopoulos B."/>
            <person name="Cheng J.F."/>
            <person name="Woyke T."/>
            <person name="Pelin A."/>
            <person name="Henrissat B."/>
            <person name="Reynolds N.K."/>
            <person name="Benny G.L."/>
            <person name="Smith M.E."/>
            <person name="James T.Y."/>
            <person name="Grigoriev I.V."/>
        </authorList>
    </citation>
    <scope>NUCLEOTIDE SEQUENCE [LARGE SCALE GENOMIC DNA]</scope>
</reference>
<dbReference type="EMBL" id="KZ995607">
    <property type="protein sequence ID" value="RKO90332.1"/>
    <property type="molecule type" value="Genomic_DNA"/>
</dbReference>
<feature type="compositionally biased region" description="Basic and acidic residues" evidence="1">
    <location>
        <begin position="72"/>
        <end position="94"/>
    </location>
</feature>
<gene>
    <name evidence="2" type="ORF">BDK51DRAFT_28780</name>
</gene>
<evidence type="ECO:0000313" key="3">
    <source>
        <dbReference type="Proteomes" id="UP000269721"/>
    </source>
</evidence>
<feature type="region of interest" description="Disordered" evidence="1">
    <location>
        <begin position="72"/>
        <end position="103"/>
    </location>
</feature>
<dbReference type="Proteomes" id="UP000269721">
    <property type="component" value="Unassembled WGS sequence"/>
</dbReference>
<accession>A0A4P9WDB0</accession>
<keyword evidence="3" id="KW-1185">Reference proteome</keyword>
<feature type="region of interest" description="Disordered" evidence="1">
    <location>
        <begin position="139"/>
        <end position="176"/>
    </location>
</feature>
<dbReference type="AlphaFoldDB" id="A0A4P9WDB0"/>
<evidence type="ECO:0000313" key="2">
    <source>
        <dbReference type="EMBL" id="RKO90332.1"/>
    </source>
</evidence>
<sequence length="176" mass="19151">MLVGPDDCRVELEGLNVEVFKGALDLPPELALEDSFAQRLLPAQPDRDVHGGVGDDKVDEFTGKAGSGVEHCRGFGRRSGENGRRAIGRHDVERGSVPIAGGSPLSFAKYLALRSRESNLEIFRRSLVGGRDLDAERKKKGWGILNRSPRMCGRQKENGRGNASRSNSDGEPRQDG</sequence>
<protein>
    <submittedName>
        <fullName evidence="2">Uncharacterized protein</fullName>
    </submittedName>
</protein>
<name>A0A4P9WDB0_9FUNG</name>
<evidence type="ECO:0000256" key="1">
    <source>
        <dbReference type="SAM" id="MobiDB-lite"/>
    </source>
</evidence>